<keyword evidence="3 7" id="KW-0489">Methyltransferase</keyword>
<evidence type="ECO:0000256" key="4">
    <source>
        <dbReference type="ARBA" id="ARBA00022679"/>
    </source>
</evidence>
<dbReference type="InterPro" id="IPR055361">
    <property type="entry name" value="tRNA_methyltr_TrmB_bact"/>
</dbReference>
<evidence type="ECO:0000256" key="7">
    <source>
        <dbReference type="HAMAP-Rule" id="MF_01057"/>
    </source>
</evidence>
<feature type="binding site" evidence="7">
    <location>
        <begin position="204"/>
        <end position="207"/>
    </location>
    <ligand>
        <name>substrate</name>
    </ligand>
</feature>
<protein>
    <recommendedName>
        <fullName evidence="7">tRNA (guanine-N(7)-)-methyltransferase</fullName>
        <ecNumber evidence="7">2.1.1.33</ecNumber>
    </recommendedName>
    <alternativeName>
        <fullName evidence="7">tRNA (guanine(46)-N(7))-methyltransferase</fullName>
    </alternativeName>
    <alternativeName>
        <fullName evidence="7">tRNA(m7G46)-methyltransferase</fullName>
    </alternativeName>
</protein>
<evidence type="ECO:0000256" key="1">
    <source>
        <dbReference type="ARBA" id="ARBA00000142"/>
    </source>
</evidence>
<proteinExistence type="inferred from homology"/>
<sequence length="229" mass="26907">MKNNVILLRKIRSFMIRRRKLTKKQQIAINNYWLEIGIEFKFELINFTALFKSNKPVIIEVGFGMGNSLVAMAQDNPDQNFLGVEVYLPGVCNCIAEVKTAELRNLRIIYHDITEVLENMIPDNSIHKVQLFCPDPWPKTRHHKRRIINLPFINLVNKKLNSHGSIFHIVTDCENYAHYIIKLINSIDNYRNQSSKISKNRPITKFEQRGKILGHKIWDLIFEKNNEHK</sequence>
<dbReference type="HAMAP" id="MF_01057">
    <property type="entry name" value="tRNA_methyltr_TrmB"/>
    <property type="match status" value="1"/>
</dbReference>
<comment type="pathway">
    <text evidence="7">tRNA modification; N(7)-methylguanine-tRNA biosynthesis.</text>
</comment>
<dbReference type="Gene3D" id="3.40.50.150">
    <property type="entry name" value="Vaccinia Virus protein VP39"/>
    <property type="match status" value="1"/>
</dbReference>
<feature type="binding site" evidence="7">
    <location>
        <position position="60"/>
    </location>
    <ligand>
        <name>S-adenosyl-L-methionine</name>
        <dbReference type="ChEBI" id="CHEBI:59789"/>
    </ligand>
</feature>
<evidence type="ECO:0000313" key="9">
    <source>
        <dbReference type="Proteomes" id="UP000296144"/>
    </source>
</evidence>
<evidence type="ECO:0000256" key="6">
    <source>
        <dbReference type="ARBA" id="ARBA00022694"/>
    </source>
</evidence>
<organism evidence="8 9">
    <name type="scientific">Candidatus Pantoea edessiphila</name>
    <dbReference type="NCBI Taxonomy" id="2044610"/>
    <lineage>
        <taxon>Bacteria</taxon>
        <taxon>Pseudomonadati</taxon>
        <taxon>Pseudomonadota</taxon>
        <taxon>Gammaproteobacteria</taxon>
        <taxon>Enterobacterales</taxon>
        <taxon>Erwiniaceae</taxon>
        <taxon>Pantoea</taxon>
    </lineage>
</organism>
<comment type="caution">
    <text evidence="7">Lacks conserved residue(s) required for the propagation of feature annotation.</text>
</comment>
<dbReference type="Pfam" id="PF02390">
    <property type="entry name" value="Methyltransf_4"/>
    <property type="match status" value="1"/>
</dbReference>
<comment type="caution">
    <text evidence="8">The sequence shown here is derived from an EMBL/GenBank/DDBJ whole genome shotgun (WGS) entry which is preliminary data.</text>
</comment>
<dbReference type="GO" id="GO:0008176">
    <property type="term" value="F:tRNA (guanine(46)-N7)-methyltransferase activity"/>
    <property type="evidence" value="ECO:0007669"/>
    <property type="project" value="UniProtKB-UniRule"/>
</dbReference>
<feature type="binding site" evidence="7">
    <location>
        <position position="135"/>
    </location>
    <ligand>
        <name>S-adenosyl-L-methionine</name>
        <dbReference type="ChEBI" id="CHEBI:59789"/>
    </ligand>
</feature>
<dbReference type="InterPro" id="IPR003358">
    <property type="entry name" value="tRNA_(Gua-N-7)_MeTrfase_Trmb"/>
</dbReference>
<feature type="binding site" evidence="7">
    <location>
        <position position="139"/>
    </location>
    <ligand>
        <name>substrate</name>
    </ligand>
</feature>
<dbReference type="EC" id="2.1.1.33" evidence="7"/>
<dbReference type="SUPFAM" id="SSF53335">
    <property type="entry name" value="S-adenosyl-L-methionine-dependent methyltransferases"/>
    <property type="match status" value="1"/>
</dbReference>
<dbReference type="InterPro" id="IPR029063">
    <property type="entry name" value="SAM-dependent_MTases_sf"/>
</dbReference>
<dbReference type="EMBL" id="PDKU01000003">
    <property type="protein sequence ID" value="PPI86463.1"/>
    <property type="molecule type" value="Genomic_DNA"/>
</dbReference>
<comment type="function">
    <text evidence="2 7">Catalyzes the formation of N(7)-methylguanine at position 46 (m7G46) in tRNA.</text>
</comment>
<dbReference type="RefSeq" id="WP_136130251.1">
    <property type="nucleotide sequence ID" value="NZ_PDKU01000003.1"/>
</dbReference>
<dbReference type="PANTHER" id="PTHR23417:SF14">
    <property type="entry name" value="PENTACOTRIPEPTIDE-REPEAT REGION OF PRORP DOMAIN-CONTAINING PROTEIN"/>
    <property type="match status" value="1"/>
</dbReference>
<keyword evidence="5 7" id="KW-0949">S-adenosyl-L-methionine</keyword>
<gene>
    <name evidence="7" type="primary">trmB</name>
    <name evidence="8" type="ORF">CRV10_02430</name>
</gene>
<comment type="catalytic activity">
    <reaction evidence="1 7">
        <text>guanosine(46) in tRNA + S-adenosyl-L-methionine = N(7)-methylguanosine(46) in tRNA + S-adenosyl-L-homocysteine</text>
        <dbReference type="Rhea" id="RHEA:42708"/>
        <dbReference type="Rhea" id="RHEA-COMP:10188"/>
        <dbReference type="Rhea" id="RHEA-COMP:10189"/>
        <dbReference type="ChEBI" id="CHEBI:57856"/>
        <dbReference type="ChEBI" id="CHEBI:59789"/>
        <dbReference type="ChEBI" id="CHEBI:74269"/>
        <dbReference type="ChEBI" id="CHEBI:74480"/>
        <dbReference type="EC" id="2.1.1.33"/>
    </reaction>
</comment>
<reference evidence="8 9" key="1">
    <citation type="journal article" date="2018" name="Genome Biol. Evol.">
        <title>Cladogenesis and Genomic Streamlining in Extracellular Endosymbionts of Tropical Stink Bugs.</title>
        <authorList>
            <person name="Otero-Bravo A."/>
            <person name="Goffredi S."/>
            <person name="Sabree Z.L."/>
        </authorList>
    </citation>
    <scope>NUCLEOTIDE SEQUENCE [LARGE SCALE GENOMIC DNA]</scope>
    <source>
        <strain evidence="8 9">SoEL</strain>
    </source>
</reference>
<dbReference type="AlphaFoldDB" id="A0A2P5SVW8"/>
<feature type="binding site" evidence="7">
    <location>
        <position position="172"/>
    </location>
    <ligand>
        <name>substrate</name>
    </ligand>
</feature>
<dbReference type="PANTHER" id="PTHR23417">
    <property type="entry name" value="3-DEOXY-D-MANNO-OCTULOSONIC-ACID TRANSFERASE/TRNA GUANINE-N 7 - -METHYLTRANSFERASE"/>
    <property type="match status" value="1"/>
</dbReference>
<evidence type="ECO:0000256" key="5">
    <source>
        <dbReference type="ARBA" id="ARBA00022691"/>
    </source>
</evidence>
<dbReference type="GO" id="GO:0043527">
    <property type="term" value="C:tRNA methyltransferase complex"/>
    <property type="evidence" value="ECO:0007669"/>
    <property type="project" value="TreeGrafter"/>
</dbReference>
<comment type="subunit">
    <text evidence="7">Monomer.</text>
</comment>
<evidence type="ECO:0000256" key="3">
    <source>
        <dbReference type="ARBA" id="ARBA00022603"/>
    </source>
</evidence>
<dbReference type="PROSITE" id="PS51625">
    <property type="entry name" value="SAM_MT_TRMB"/>
    <property type="match status" value="1"/>
</dbReference>
<keyword evidence="6 7" id="KW-0819">tRNA processing</keyword>
<dbReference type="NCBIfam" id="TIGR00091">
    <property type="entry name" value="tRNA (guanosine(46)-N7)-methyltransferase TrmB"/>
    <property type="match status" value="1"/>
</dbReference>
<dbReference type="OrthoDB" id="9802090at2"/>
<dbReference type="Proteomes" id="UP000296144">
    <property type="component" value="Unassembled WGS sequence"/>
</dbReference>
<accession>A0A2P5SVW8</accession>
<evidence type="ECO:0000256" key="2">
    <source>
        <dbReference type="ARBA" id="ARBA00003015"/>
    </source>
</evidence>
<feature type="binding site" evidence="7">
    <location>
        <position position="85"/>
    </location>
    <ligand>
        <name>S-adenosyl-L-methionine</name>
        <dbReference type="ChEBI" id="CHEBI:59789"/>
    </ligand>
</feature>
<dbReference type="UniPathway" id="UPA00989"/>
<comment type="similarity">
    <text evidence="7">Belongs to the class I-like SAM-binding methyltransferase superfamily. TrmB family.</text>
</comment>
<name>A0A2P5SVW8_9GAMM</name>
<keyword evidence="9" id="KW-1185">Reference proteome</keyword>
<feature type="binding site" evidence="7">
    <location>
        <position position="112"/>
    </location>
    <ligand>
        <name>S-adenosyl-L-methionine</name>
        <dbReference type="ChEBI" id="CHEBI:59789"/>
    </ligand>
</feature>
<keyword evidence="4 7" id="KW-0808">Transferase</keyword>
<evidence type="ECO:0000313" key="8">
    <source>
        <dbReference type="EMBL" id="PPI86463.1"/>
    </source>
</evidence>